<dbReference type="Gene3D" id="3.10.180.10">
    <property type="entry name" value="2,3-Dihydroxybiphenyl 1,2-Dioxygenase, domain 1"/>
    <property type="match status" value="1"/>
</dbReference>
<dbReference type="InterPro" id="IPR004360">
    <property type="entry name" value="Glyas_Fos-R_dOase_dom"/>
</dbReference>
<dbReference type="PANTHER" id="PTHR36437">
    <property type="entry name" value="GLYOXALASE/BLEOMYCIN RESISTANCE PROTEIN/DIOXYGENASE"/>
    <property type="match status" value="1"/>
</dbReference>
<organism evidence="2 3">
    <name type="scientific">Aquipluma nitroreducens</name>
    <dbReference type="NCBI Taxonomy" id="2010828"/>
    <lineage>
        <taxon>Bacteria</taxon>
        <taxon>Pseudomonadati</taxon>
        <taxon>Bacteroidota</taxon>
        <taxon>Bacteroidia</taxon>
        <taxon>Marinilabiliales</taxon>
        <taxon>Prolixibacteraceae</taxon>
        <taxon>Aquipluma</taxon>
    </lineage>
</organism>
<keyword evidence="3" id="KW-1185">Reference proteome</keyword>
<dbReference type="PROSITE" id="PS51819">
    <property type="entry name" value="VOC"/>
    <property type="match status" value="1"/>
</dbReference>
<evidence type="ECO:0000313" key="2">
    <source>
        <dbReference type="EMBL" id="BBE17739.1"/>
    </source>
</evidence>
<evidence type="ECO:0000313" key="3">
    <source>
        <dbReference type="Proteomes" id="UP001193389"/>
    </source>
</evidence>
<dbReference type="PANTHER" id="PTHR36437:SF2">
    <property type="entry name" value="GLYOXALASE_BLEOMYCIN RESISTANCE PROTEIN_DIOXYGENASE"/>
    <property type="match status" value="1"/>
</dbReference>
<dbReference type="Proteomes" id="UP001193389">
    <property type="component" value="Chromosome"/>
</dbReference>
<dbReference type="InterPro" id="IPR029068">
    <property type="entry name" value="Glyas_Bleomycin-R_OHBP_Dase"/>
</dbReference>
<reference evidence="2" key="1">
    <citation type="journal article" date="2020" name="Int. J. Syst. Evol. Microbiol.">
        <title>Aquipluma nitroreducens gen. nov. sp. nov., a novel facultatively anaerobic bacterium isolated from a freshwater lake.</title>
        <authorList>
            <person name="Watanabe M."/>
            <person name="Kojima H."/>
            <person name="Fukui M."/>
        </authorList>
    </citation>
    <scope>NUCLEOTIDE SEQUENCE</scope>
    <source>
        <strain evidence="2">MeG22</strain>
    </source>
</reference>
<dbReference type="RefSeq" id="WP_318350713.1">
    <property type="nucleotide sequence ID" value="NZ_AP018694.1"/>
</dbReference>
<dbReference type="SUPFAM" id="SSF54593">
    <property type="entry name" value="Glyoxalase/Bleomycin resistance protein/Dihydroxybiphenyl dioxygenase"/>
    <property type="match status" value="1"/>
</dbReference>
<protein>
    <submittedName>
        <fullName evidence="2">Glyoxalase family protein</fullName>
    </submittedName>
</protein>
<dbReference type="EMBL" id="AP018694">
    <property type="protein sequence ID" value="BBE17739.1"/>
    <property type="molecule type" value="Genomic_DNA"/>
</dbReference>
<dbReference type="KEGG" id="anf:AQPE_1896"/>
<sequence length="131" mass="15074">MKQYIAQIALVVADYDEAIEFYIQKLHFRLIEDTVMSETKRWVRIAPPSSSECSLLLAKAVTDEQTIRVGNQTGGRVFLFLNTENFKRDYQNLLDQNVQIVRKPLVEPYGTVAVFADLYGNLWDLIEPSCK</sequence>
<evidence type="ECO:0000259" key="1">
    <source>
        <dbReference type="PROSITE" id="PS51819"/>
    </source>
</evidence>
<gene>
    <name evidence="2" type="ORF">AQPE_1896</name>
</gene>
<dbReference type="Pfam" id="PF00903">
    <property type="entry name" value="Glyoxalase"/>
    <property type="match status" value="1"/>
</dbReference>
<dbReference type="InterPro" id="IPR037523">
    <property type="entry name" value="VOC_core"/>
</dbReference>
<accession>A0A5K7S8F5</accession>
<dbReference type="AlphaFoldDB" id="A0A5K7S8F5"/>
<proteinExistence type="predicted"/>
<feature type="domain" description="VOC" evidence="1">
    <location>
        <begin position="4"/>
        <end position="128"/>
    </location>
</feature>
<dbReference type="CDD" id="cd07263">
    <property type="entry name" value="VOC_like"/>
    <property type="match status" value="1"/>
</dbReference>
<name>A0A5K7S8F5_9BACT</name>